<accession>A0A9D1EE80</accession>
<keyword evidence="1" id="KW-1133">Transmembrane helix</keyword>
<name>A0A9D1EE80_9FIRM</name>
<feature type="transmembrane region" description="Helical" evidence="1">
    <location>
        <begin position="156"/>
        <end position="172"/>
    </location>
</feature>
<dbReference type="AlphaFoldDB" id="A0A9D1EE80"/>
<evidence type="ECO:0000313" key="2">
    <source>
        <dbReference type="EMBL" id="HIR88293.1"/>
    </source>
</evidence>
<comment type="caution">
    <text evidence="2">The sequence shown here is derived from an EMBL/GenBank/DDBJ whole genome shotgun (WGS) entry which is preliminary data.</text>
</comment>
<dbReference type="EMBL" id="DVHN01000056">
    <property type="protein sequence ID" value="HIR88293.1"/>
    <property type="molecule type" value="Genomic_DNA"/>
</dbReference>
<sequence>MILEIMGACLVIAGTSFFGFWWAANYKKRMEELGQIEHLMHMLYGEIKYKEGNFSESFWSIGNHCSGRIQMFSMELSRALNEGSGHPFFFIWADNIEKYWRNSALTKEDKAIFLSVGEKMGYLDKEMQLNTIQLFLTQLEQREETLYKMLPEKCRMSRLIGVLSGIFIVILLL</sequence>
<dbReference type="PIRSF" id="PIRSF021435">
    <property type="entry name" value="SpoIIIAB"/>
    <property type="match status" value="1"/>
</dbReference>
<organism evidence="2 3">
    <name type="scientific">Candidatus Fimimorpha faecalis</name>
    <dbReference type="NCBI Taxonomy" id="2840824"/>
    <lineage>
        <taxon>Bacteria</taxon>
        <taxon>Bacillati</taxon>
        <taxon>Bacillota</taxon>
        <taxon>Clostridia</taxon>
        <taxon>Eubacteriales</taxon>
        <taxon>Candidatus Fimimorpha</taxon>
    </lineage>
</organism>
<proteinExistence type="predicted"/>
<evidence type="ECO:0000256" key="1">
    <source>
        <dbReference type="SAM" id="Phobius"/>
    </source>
</evidence>
<protein>
    <submittedName>
        <fullName evidence="2">Stage III sporulation protein AB</fullName>
    </submittedName>
</protein>
<reference evidence="2" key="2">
    <citation type="journal article" date="2021" name="PeerJ">
        <title>Extensive microbial diversity within the chicken gut microbiome revealed by metagenomics and culture.</title>
        <authorList>
            <person name="Gilroy R."/>
            <person name="Ravi A."/>
            <person name="Getino M."/>
            <person name="Pursley I."/>
            <person name="Horton D.L."/>
            <person name="Alikhan N.F."/>
            <person name="Baker D."/>
            <person name="Gharbi K."/>
            <person name="Hall N."/>
            <person name="Watson M."/>
            <person name="Adriaenssens E.M."/>
            <person name="Foster-Nyarko E."/>
            <person name="Jarju S."/>
            <person name="Secka A."/>
            <person name="Antonio M."/>
            <person name="Oren A."/>
            <person name="Chaudhuri R.R."/>
            <person name="La Ragione R."/>
            <person name="Hildebrand F."/>
            <person name="Pallen M.J."/>
        </authorList>
    </citation>
    <scope>NUCLEOTIDE SEQUENCE</scope>
    <source>
        <strain evidence="2">ChiW13-3771</strain>
    </source>
</reference>
<keyword evidence="1" id="KW-0472">Membrane</keyword>
<dbReference type="Proteomes" id="UP000824201">
    <property type="component" value="Unassembled WGS sequence"/>
</dbReference>
<reference evidence="2" key="1">
    <citation type="submission" date="2020-10" db="EMBL/GenBank/DDBJ databases">
        <authorList>
            <person name="Gilroy R."/>
        </authorList>
    </citation>
    <scope>NUCLEOTIDE SEQUENCE</scope>
    <source>
        <strain evidence="2">ChiW13-3771</strain>
    </source>
</reference>
<feature type="transmembrane region" description="Helical" evidence="1">
    <location>
        <begin position="5"/>
        <end position="24"/>
    </location>
</feature>
<evidence type="ECO:0000313" key="3">
    <source>
        <dbReference type="Proteomes" id="UP000824201"/>
    </source>
</evidence>
<dbReference type="Pfam" id="PF09548">
    <property type="entry name" value="Spore_III_AB"/>
    <property type="match status" value="1"/>
</dbReference>
<keyword evidence="1" id="KW-0812">Transmembrane</keyword>
<dbReference type="InterPro" id="IPR014198">
    <property type="entry name" value="Spore_III_AB"/>
</dbReference>
<gene>
    <name evidence="2" type="ORF">IAC96_05015</name>
</gene>